<dbReference type="GO" id="GO:0000027">
    <property type="term" value="P:ribosomal large subunit assembly"/>
    <property type="evidence" value="ECO:0007669"/>
    <property type="project" value="TreeGrafter"/>
</dbReference>
<dbReference type="CDD" id="cd00009">
    <property type="entry name" value="AAA"/>
    <property type="match status" value="1"/>
</dbReference>
<dbReference type="Pfam" id="PF17867">
    <property type="entry name" value="AAA_lid_7"/>
    <property type="match status" value="1"/>
</dbReference>
<dbReference type="PROSITE" id="PS00675">
    <property type="entry name" value="SIGMA54_INTERACT_1"/>
    <property type="match status" value="1"/>
</dbReference>
<dbReference type="SUPFAM" id="SSF52540">
    <property type="entry name" value="P-loop containing nucleoside triphosphate hydrolases"/>
    <property type="match status" value="1"/>
</dbReference>
<dbReference type="GO" id="GO:0000055">
    <property type="term" value="P:ribosomal large subunit export from nucleus"/>
    <property type="evidence" value="ECO:0007669"/>
    <property type="project" value="TreeGrafter"/>
</dbReference>
<dbReference type="Gene3D" id="3.40.50.300">
    <property type="entry name" value="P-loop containing nucleotide triphosphate hydrolases"/>
    <property type="match status" value="1"/>
</dbReference>
<dbReference type="InterPro" id="IPR025662">
    <property type="entry name" value="Sigma_54_int_dom_ATP-bd_1"/>
</dbReference>
<dbReference type="InterPro" id="IPR027417">
    <property type="entry name" value="P-loop_NTPase"/>
</dbReference>
<dbReference type="InterPro" id="IPR040848">
    <property type="entry name" value="AAA_lid_7"/>
</dbReference>
<dbReference type="InterPro" id="IPR003593">
    <property type="entry name" value="AAA+_ATPase"/>
</dbReference>
<keyword evidence="4" id="KW-1185">Reference proteome</keyword>
<dbReference type="GO" id="GO:0005634">
    <property type="term" value="C:nucleus"/>
    <property type="evidence" value="ECO:0007669"/>
    <property type="project" value="TreeGrafter"/>
</dbReference>
<dbReference type="WBParaSite" id="Gr19_v10_g16889.t1">
    <property type="protein sequence ID" value="Gr19_v10_g16889.t1"/>
    <property type="gene ID" value="Gr19_v10_g16889"/>
</dbReference>
<dbReference type="Proteomes" id="UP000887572">
    <property type="component" value="Unplaced"/>
</dbReference>
<evidence type="ECO:0000256" key="1">
    <source>
        <dbReference type="ARBA" id="ARBA00022741"/>
    </source>
</evidence>
<keyword evidence="1" id="KW-0547">Nucleotide-binding</keyword>
<organism evidence="4 5">
    <name type="scientific">Globodera rostochiensis</name>
    <name type="common">Golden nematode worm</name>
    <name type="synonym">Heterodera rostochiensis</name>
    <dbReference type="NCBI Taxonomy" id="31243"/>
    <lineage>
        <taxon>Eukaryota</taxon>
        <taxon>Metazoa</taxon>
        <taxon>Ecdysozoa</taxon>
        <taxon>Nematoda</taxon>
        <taxon>Chromadorea</taxon>
        <taxon>Rhabditida</taxon>
        <taxon>Tylenchina</taxon>
        <taxon>Tylenchomorpha</taxon>
        <taxon>Tylenchoidea</taxon>
        <taxon>Heteroderidae</taxon>
        <taxon>Heteroderinae</taxon>
        <taxon>Globodera</taxon>
    </lineage>
</organism>
<evidence type="ECO:0000313" key="4">
    <source>
        <dbReference type="Proteomes" id="UP000887572"/>
    </source>
</evidence>
<dbReference type="Pfam" id="PF07728">
    <property type="entry name" value="AAA_5"/>
    <property type="match status" value="1"/>
</dbReference>
<feature type="domain" description="AAA+ ATPase" evidence="3">
    <location>
        <begin position="340"/>
        <end position="460"/>
    </location>
</feature>
<dbReference type="PANTHER" id="PTHR48103:SF2">
    <property type="entry name" value="MIDASIN"/>
    <property type="match status" value="1"/>
</dbReference>
<dbReference type="SMART" id="SM00382">
    <property type="entry name" value="AAA"/>
    <property type="match status" value="1"/>
</dbReference>
<dbReference type="AlphaFoldDB" id="A0A914HFI5"/>
<dbReference type="GO" id="GO:0030687">
    <property type="term" value="C:preribosome, large subunit precursor"/>
    <property type="evidence" value="ECO:0007669"/>
    <property type="project" value="TreeGrafter"/>
</dbReference>
<dbReference type="PANTHER" id="PTHR48103">
    <property type="entry name" value="MIDASIN-RELATED"/>
    <property type="match status" value="1"/>
</dbReference>
<proteinExistence type="predicted"/>
<reference evidence="5" key="1">
    <citation type="submission" date="2022-11" db="UniProtKB">
        <authorList>
            <consortium name="WormBaseParasite"/>
        </authorList>
    </citation>
    <scope>IDENTIFICATION</scope>
</reference>
<sequence length="597" mass="67305">MEVDEATFSSDVERIAALLETKKLVILKSWVVPMAVGKRTWPVGLLLEEAFRSKVLQINGQYTSKNFVGSMKLSRKSGLQYWQMSKFAEFLEQPCVILLKNLNNGGEGLADAITDLAAPDRALQMHVECRILGTISSEDIQENLRVLWQDCTLKMESLQRALMASMLKVRTAESGFDNIRPKLLETFTTASELIQTDKRHMDRTLNSKDLIRVVRRLVEDHQQYTSVTDRCALFTELFDNWAAHLAGTESRRSVAGKTKYFSAIGEALSLSTEQQHYQIKVRHPDVSFLEENEGQQRVRIGRITLNRHEQQQSTERKPFVNTRDAAQLLERVAACVARSPPEPVLLTGDTGVGKTAIVQHIAHLLRVPLHVVNLSQESEFTDLVDGHTPTSTTNFLWLTEATERGDWLLLDEINLAPVECMDALVELLDTSSDFIVHANFRLFACMNFSGDGHINKQKALNELDSALPPVHTQNPLATYAGRKRLSRAFLSRFICLKWDALPPGELSEIVQRRCLLTSDMAELMANVLAELSVLCSSGDSSDCLMTVRDLFRWDYSMPALMDGQATTDWRQALAYQGYFVLGTRCRTEQDEKTVLAH</sequence>
<dbReference type="GO" id="GO:0016887">
    <property type="term" value="F:ATP hydrolysis activity"/>
    <property type="evidence" value="ECO:0007669"/>
    <property type="project" value="InterPro"/>
</dbReference>
<protein>
    <submittedName>
        <fullName evidence="5">AAA+ ATPase domain-containing protein</fullName>
    </submittedName>
</protein>
<evidence type="ECO:0000259" key="3">
    <source>
        <dbReference type="SMART" id="SM00382"/>
    </source>
</evidence>
<name>A0A914HFI5_GLORO</name>
<accession>A0A914HFI5</accession>
<dbReference type="InterPro" id="IPR011704">
    <property type="entry name" value="ATPase_dyneun-rel_AAA"/>
</dbReference>
<evidence type="ECO:0000256" key="2">
    <source>
        <dbReference type="ARBA" id="ARBA00022840"/>
    </source>
</evidence>
<keyword evidence="2" id="KW-0067">ATP-binding</keyword>
<dbReference type="GO" id="GO:0005524">
    <property type="term" value="F:ATP binding"/>
    <property type="evidence" value="ECO:0007669"/>
    <property type="project" value="UniProtKB-KW"/>
</dbReference>
<evidence type="ECO:0000313" key="5">
    <source>
        <dbReference type="WBParaSite" id="Gr19_v10_g16889.t1"/>
    </source>
</evidence>